<feature type="transmembrane region" description="Helical" evidence="12">
    <location>
        <begin position="177"/>
        <end position="202"/>
    </location>
</feature>
<comment type="catalytic activity">
    <reaction evidence="12">
        <text>K(+)(in) + H(+)(in) = K(+)(out) + H(+)(out)</text>
        <dbReference type="Rhea" id="RHEA:28490"/>
        <dbReference type="ChEBI" id="CHEBI:15378"/>
        <dbReference type="ChEBI" id="CHEBI:29103"/>
    </reaction>
</comment>
<dbReference type="GO" id="GO:0015293">
    <property type="term" value="F:symporter activity"/>
    <property type="evidence" value="ECO:0007669"/>
    <property type="project" value="UniProtKB-UniRule"/>
</dbReference>
<keyword evidence="8 12" id="KW-0630">Potassium</keyword>
<dbReference type="InterPro" id="IPR003855">
    <property type="entry name" value="K+_transporter"/>
</dbReference>
<gene>
    <name evidence="12" type="primary">kup</name>
    <name evidence="15" type="ORF">BJN34_23285</name>
</gene>
<protein>
    <recommendedName>
        <fullName evidence="12">Probable potassium transport system protein Kup</fullName>
    </recommendedName>
</protein>
<feature type="transmembrane region" description="Helical" evidence="12">
    <location>
        <begin position="115"/>
        <end position="132"/>
    </location>
</feature>
<evidence type="ECO:0000256" key="2">
    <source>
        <dbReference type="ARBA" id="ARBA00007019"/>
    </source>
</evidence>
<keyword evidence="3 12" id="KW-0813">Transport</keyword>
<feature type="transmembrane region" description="Helical" evidence="12">
    <location>
        <begin position="377"/>
        <end position="399"/>
    </location>
</feature>
<evidence type="ECO:0000256" key="1">
    <source>
        <dbReference type="ARBA" id="ARBA00004141"/>
    </source>
</evidence>
<feature type="transmembrane region" description="Helical" evidence="12">
    <location>
        <begin position="406"/>
        <end position="430"/>
    </location>
</feature>
<feature type="transmembrane region" description="Helical" evidence="12">
    <location>
        <begin position="258"/>
        <end position="280"/>
    </location>
</feature>
<dbReference type="GO" id="GO:0015079">
    <property type="term" value="F:potassium ion transmembrane transporter activity"/>
    <property type="evidence" value="ECO:0007669"/>
    <property type="project" value="UniProtKB-UniRule"/>
</dbReference>
<evidence type="ECO:0000259" key="13">
    <source>
        <dbReference type="Pfam" id="PF02705"/>
    </source>
</evidence>
<dbReference type="PANTHER" id="PTHR30540:SF79">
    <property type="entry name" value="LOW AFFINITY POTASSIUM TRANSPORT SYSTEM PROTEIN KUP"/>
    <property type="match status" value="1"/>
</dbReference>
<feature type="transmembrane region" description="Helical" evidence="12">
    <location>
        <begin position="60"/>
        <end position="81"/>
    </location>
</feature>
<evidence type="ECO:0000256" key="6">
    <source>
        <dbReference type="ARBA" id="ARBA00022692"/>
    </source>
</evidence>
<feature type="transmembrane region" description="Helical" evidence="12">
    <location>
        <begin position="222"/>
        <end position="246"/>
    </location>
</feature>
<dbReference type="AlphaFoldDB" id="A0A1U9UWK0"/>
<dbReference type="EMBL" id="CP017758">
    <property type="protein sequence ID" value="AQV96787.1"/>
    <property type="molecule type" value="Genomic_DNA"/>
</dbReference>
<dbReference type="GO" id="GO:0005886">
    <property type="term" value="C:plasma membrane"/>
    <property type="evidence" value="ECO:0007669"/>
    <property type="project" value="UniProtKB-SubCell"/>
</dbReference>
<evidence type="ECO:0000256" key="5">
    <source>
        <dbReference type="ARBA" id="ARBA00022538"/>
    </source>
</evidence>
<feature type="transmembrane region" description="Helical" evidence="12">
    <location>
        <begin position="300"/>
        <end position="325"/>
    </location>
</feature>
<evidence type="ECO:0000256" key="10">
    <source>
        <dbReference type="ARBA" id="ARBA00023065"/>
    </source>
</evidence>
<organism evidence="15 16">
    <name type="scientific">Cupriavidus necator</name>
    <name type="common">Alcaligenes eutrophus</name>
    <name type="synonym">Ralstonia eutropha</name>
    <dbReference type="NCBI Taxonomy" id="106590"/>
    <lineage>
        <taxon>Bacteria</taxon>
        <taxon>Pseudomonadati</taxon>
        <taxon>Pseudomonadota</taxon>
        <taxon>Betaproteobacteria</taxon>
        <taxon>Burkholderiales</taxon>
        <taxon>Burkholderiaceae</taxon>
        <taxon>Cupriavidus</taxon>
    </lineage>
</organism>
<evidence type="ECO:0000256" key="9">
    <source>
        <dbReference type="ARBA" id="ARBA00022989"/>
    </source>
</evidence>
<keyword evidence="7 12" id="KW-0769">Symport</keyword>
<comment type="similarity">
    <text evidence="2 12">Belongs to the HAK/KUP transporter (TC 2.A.72) family.</text>
</comment>
<keyword evidence="9 12" id="KW-1133">Transmembrane helix</keyword>
<feature type="domain" description="K+ potassium transporter integral membrane" evidence="13">
    <location>
        <begin position="23"/>
        <end position="476"/>
    </location>
</feature>
<evidence type="ECO:0000256" key="7">
    <source>
        <dbReference type="ARBA" id="ARBA00022847"/>
    </source>
</evidence>
<evidence type="ECO:0000313" key="16">
    <source>
        <dbReference type="Proteomes" id="UP000189627"/>
    </source>
</evidence>
<comment type="subcellular location">
    <subcellularLocation>
        <location evidence="12">Cell membrane</location>
        <topology evidence="12">Multi-pass membrane protein</topology>
    </subcellularLocation>
    <subcellularLocation>
        <location evidence="1">Membrane</location>
        <topology evidence="1">Multi-pass membrane protein</topology>
    </subcellularLocation>
</comment>
<dbReference type="Proteomes" id="UP000189627">
    <property type="component" value="Chromosome 2"/>
</dbReference>
<name>A0A1U9UWK0_CUPNE</name>
<dbReference type="PANTHER" id="PTHR30540">
    <property type="entry name" value="OSMOTIC STRESS POTASSIUM TRANSPORTER"/>
    <property type="match status" value="1"/>
</dbReference>
<sequence length="638" mass="67744">MDSYAIIGETPGDSHLQQSRAALTLAALGVVYGDIGTSPLYAVKETFNPAHGIPLVTENILGGISAILWALMVVVSLKYVILIMRANNRGEGGIMALLALALSSVKKVGRSPTPILLVGLFGASLFYGDAVLTPAMSVLSALEGIEVGTTALQPYILPASVGVLIALFVFQRHGTAAIGALFGPVTIVWFLALAAAGIHGIVKYPAVLGALSPLHALGFVTQHGFASFAVLGAVLLAFTGAEALYADMGHFGSAPIRLAWFGLVFPALALNYLGQGALIIVNAKAIGNPFYLLYPSWALYPMVALATAATVIASQATISGAYSLTKQGIQLGYLPRMNVVHTSERAIGQIYIPTLNGILLVAVLVAVLGFGSSSNLASAYGVAVTGTMLTTTILTFFVIHYGWRYNLLLSLFATGFFIAVDMAFVSSSLLKVAEGGWFPLVVGAVMFVVMLTWVRGRQALLDRLQSTDVPLKSFLDSLFLSPPPRVPGTAVFLTPTPDVVPHALMHNLNHNRVLHERVVFLTVKMKDVPSVPVSECAAVEALGHACYRMTLRFGFMNRPDIAQALAALPPASGLEFDIMETSFFLSRETIVPAASVPSGMAPWRERLFATMTRNAGNAADYFNIPANRVIEIGTQIQL</sequence>
<keyword evidence="4 12" id="KW-1003">Cell membrane</keyword>
<dbReference type="InterPro" id="IPR053952">
    <property type="entry name" value="K_trans_C"/>
</dbReference>
<proteinExistence type="inferred from homology"/>
<comment type="function">
    <text evidence="12">Transport of potassium into the cell. Likely operates as a K(+):H(+) symporter.</text>
</comment>
<evidence type="ECO:0000259" key="14">
    <source>
        <dbReference type="Pfam" id="PF22776"/>
    </source>
</evidence>
<keyword evidence="10 12" id="KW-0406">Ion transport</keyword>
<dbReference type="InterPro" id="IPR053951">
    <property type="entry name" value="K_trans_N"/>
</dbReference>
<keyword evidence="5 12" id="KW-0633">Potassium transport</keyword>
<feature type="transmembrane region" description="Helical" evidence="12">
    <location>
        <begin position="21"/>
        <end position="40"/>
    </location>
</feature>
<evidence type="ECO:0000256" key="12">
    <source>
        <dbReference type="HAMAP-Rule" id="MF_01522"/>
    </source>
</evidence>
<feature type="transmembrane region" description="Helical" evidence="12">
    <location>
        <begin position="152"/>
        <end position="170"/>
    </location>
</feature>
<evidence type="ECO:0000256" key="11">
    <source>
        <dbReference type="ARBA" id="ARBA00023136"/>
    </source>
</evidence>
<feature type="transmembrane region" description="Helical" evidence="12">
    <location>
        <begin position="346"/>
        <end position="371"/>
    </location>
</feature>
<dbReference type="Pfam" id="PF02705">
    <property type="entry name" value="K_trans"/>
    <property type="match status" value="1"/>
</dbReference>
<evidence type="ECO:0000313" key="15">
    <source>
        <dbReference type="EMBL" id="AQV96787.1"/>
    </source>
</evidence>
<accession>A0A1U9UWK0</accession>
<dbReference type="HAMAP" id="MF_01522">
    <property type="entry name" value="Kup"/>
    <property type="match status" value="1"/>
</dbReference>
<feature type="transmembrane region" description="Helical" evidence="12">
    <location>
        <begin position="436"/>
        <end position="454"/>
    </location>
</feature>
<feature type="domain" description="K+ potassium transporter C-terminal" evidence="14">
    <location>
        <begin position="487"/>
        <end position="638"/>
    </location>
</feature>
<dbReference type="InterPro" id="IPR023051">
    <property type="entry name" value="Kup"/>
</dbReference>
<reference evidence="16" key="1">
    <citation type="submission" date="2017-02" db="EMBL/GenBank/DDBJ databases">
        <title>Complete genome sequence of Cupriavidus necator strain NH9, a 3-chlorobenzoate degrader.</title>
        <authorList>
            <person name="Moriuchi R."/>
            <person name="Dohra H."/>
            <person name="Ogawa N."/>
        </authorList>
    </citation>
    <scope>NUCLEOTIDE SEQUENCE [LARGE SCALE GENOMIC DNA]</scope>
    <source>
        <strain evidence="16">NH9</strain>
    </source>
</reference>
<evidence type="ECO:0000256" key="8">
    <source>
        <dbReference type="ARBA" id="ARBA00022958"/>
    </source>
</evidence>
<dbReference type="Pfam" id="PF22776">
    <property type="entry name" value="K_trans_C"/>
    <property type="match status" value="1"/>
</dbReference>
<evidence type="ECO:0000256" key="3">
    <source>
        <dbReference type="ARBA" id="ARBA00022448"/>
    </source>
</evidence>
<keyword evidence="11 12" id="KW-0472">Membrane</keyword>
<evidence type="ECO:0000256" key="4">
    <source>
        <dbReference type="ARBA" id="ARBA00022475"/>
    </source>
</evidence>
<dbReference type="KEGG" id="cuh:BJN34_23285"/>
<keyword evidence="6 12" id="KW-0812">Transmembrane</keyword>